<evidence type="ECO:0000256" key="1">
    <source>
        <dbReference type="SAM" id="MobiDB-lite"/>
    </source>
</evidence>
<proteinExistence type="predicted"/>
<evidence type="ECO:0000259" key="2">
    <source>
        <dbReference type="PROSITE" id="PS51175"/>
    </source>
</evidence>
<keyword evidence="4" id="KW-1185">Reference proteome</keyword>
<feature type="region of interest" description="Disordered" evidence="1">
    <location>
        <begin position="50"/>
        <end position="139"/>
    </location>
</feature>
<sequence>MTRTRTTFDASAPSLLWRGGPPRWRVAGLGAACALAALVTVLLLSPGGSSAGNAAEAGGPPPRITIPAAAADETYPPGPSTTPTPTTPKITTTPTTTVSASVRARPTATSVPASSSLVSTATPRARRTTETTTTQPAPTFSPVTVAAADASVSGGAAVVECSGCRSGSRVAYLEGTRAVTLTLSGVPVAGARQLTIVYESDNLRDLTVTVNGDSRTLTSLPGAGDWVTPATVTVGIELTKGTNTLVFANPAGPAPDLDQFVIR</sequence>
<feature type="compositionally biased region" description="Low complexity" evidence="1">
    <location>
        <begin position="65"/>
        <end position="75"/>
    </location>
</feature>
<organism evidence="3 4">
    <name type="scientific">Kineosporia corallincola</name>
    <dbReference type="NCBI Taxonomy" id="2835133"/>
    <lineage>
        <taxon>Bacteria</taxon>
        <taxon>Bacillati</taxon>
        <taxon>Actinomycetota</taxon>
        <taxon>Actinomycetes</taxon>
        <taxon>Kineosporiales</taxon>
        <taxon>Kineosporiaceae</taxon>
        <taxon>Kineosporia</taxon>
    </lineage>
</organism>
<dbReference type="SUPFAM" id="SSF49785">
    <property type="entry name" value="Galactose-binding domain-like"/>
    <property type="match status" value="1"/>
</dbReference>
<comment type="caution">
    <text evidence="3">The sequence shown here is derived from an EMBL/GenBank/DDBJ whole genome shotgun (WGS) entry which is preliminary data.</text>
</comment>
<dbReference type="InterPro" id="IPR005084">
    <property type="entry name" value="CBM6"/>
</dbReference>
<reference evidence="3 4" key="1">
    <citation type="submission" date="2021-05" db="EMBL/GenBank/DDBJ databases">
        <title>Kineosporia and Streptomyces sp. nov. two new marine actinobacteria isolated from Coral.</title>
        <authorList>
            <person name="Buangrab K."/>
            <person name="Sutthacheep M."/>
            <person name="Yeemin T."/>
            <person name="Harunari E."/>
            <person name="Igarashi Y."/>
            <person name="Kanchanasin P."/>
            <person name="Tanasupawat S."/>
            <person name="Phongsopitanun W."/>
        </authorList>
    </citation>
    <scope>NUCLEOTIDE SEQUENCE [LARGE SCALE GENOMIC DNA]</scope>
    <source>
        <strain evidence="3 4">J2-2</strain>
    </source>
</reference>
<feature type="compositionally biased region" description="Polar residues" evidence="1">
    <location>
        <begin position="107"/>
        <end position="119"/>
    </location>
</feature>
<dbReference type="CDD" id="cd04081">
    <property type="entry name" value="CBM35_galactosidase-like"/>
    <property type="match status" value="1"/>
</dbReference>
<feature type="domain" description="CBM6" evidence="2">
    <location>
        <begin position="143"/>
        <end position="263"/>
    </location>
</feature>
<name>A0ABS5TK31_9ACTN</name>
<dbReference type="PROSITE" id="PS51175">
    <property type="entry name" value="CBM6"/>
    <property type="match status" value="1"/>
</dbReference>
<feature type="compositionally biased region" description="Low complexity" evidence="1">
    <location>
        <begin position="87"/>
        <end position="97"/>
    </location>
</feature>
<dbReference type="Proteomes" id="UP001197247">
    <property type="component" value="Unassembled WGS sequence"/>
</dbReference>
<gene>
    <name evidence="3" type="ORF">KIH74_21135</name>
</gene>
<feature type="compositionally biased region" description="Pro residues" evidence="1">
    <location>
        <begin position="76"/>
        <end position="86"/>
    </location>
</feature>
<dbReference type="InterPro" id="IPR008979">
    <property type="entry name" value="Galactose-bd-like_sf"/>
</dbReference>
<dbReference type="RefSeq" id="WP_214157779.1">
    <property type="nucleotide sequence ID" value="NZ_JAHBAY010000009.1"/>
</dbReference>
<dbReference type="Gene3D" id="2.60.120.260">
    <property type="entry name" value="Galactose-binding domain-like"/>
    <property type="match status" value="1"/>
</dbReference>
<accession>A0ABS5TK31</accession>
<evidence type="ECO:0000313" key="3">
    <source>
        <dbReference type="EMBL" id="MBT0771455.1"/>
    </source>
</evidence>
<evidence type="ECO:0000313" key="4">
    <source>
        <dbReference type="Proteomes" id="UP001197247"/>
    </source>
</evidence>
<dbReference type="EMBL" id="JAHBAY010000009">
    <property type="protein sequence ID" value="MBT0771455.1"/>
    <property type="molecule type" value="Genomic_DNA"/>
</dbReference>
<protein>
    <recommendedName>
        <fullName evidence="2">CBM6 domain-containing protein</fullName>
    </recommendedName>
</protein>